<feature type="compositionally biased region" description="Basic and acidic residues" evidence="1">
    <location>
        <begin position="37"/>
        <end position="48"/>
    </location>
</feature>
<accession>A0A6V7UIA2</accession>
<proteinExistence type="predicted"/>
<dbReference type="Proteomes" id="UP000580250">
    <property type="component" value="Unassembled WGS sequence"/>
</dbReference>
<reference evidence="2 3" key="1">
    <citation type="submission" date="2020-08" db="EMBL/GenBank/DDBJ databases">
        <authorList>
            <person name="Koutsovoulos G."/>
            <person name="Danchin GJ E."/>
        </authorList>
    </citation>
    <scope>NUCLEOTIDE SEQUENCE [LARGE SCALE GENOMIC DNA]</scope>
</reference>
<sequence>MERWQRVTIENIESRSTILAGLQENILYNIQIVPNSREDGRPMWEHSKRMQIRSTSTLKNKLERERNENSEEKEEEDDI</sequence>
<evidence type="ECO:0000313" key="3">
    <source>
        <dbReference type="Proteomes" id="UP000580250"/>
    </source>
</evidence>
<protein>
    <submittedName>
        <fullName evidence="2">Uncharacterized protein</fullName>
    </submittedName>
</protein>
<feature type="region of interest" description="Disordered" evidence="1">
    <location>
        <begin position="37"/>
        <end position="79"/>
    </location>
</feature>
<evidence type="ECO:0000313" key="2">
    <source>
        <dbReference type="EMBL" id="CAD2156682.1"/>
    </source>
</evidence>
<evidence type="ECO:0000256" key="1">
    <source>
        <dbReference type="SAM" id="MobiDB-lite"/>
    </source>
</evidence>
<organism evidence="2 3">
    <name type="scientific">Meloidogyne enterolobii</name>
    <name type="common">Root-knot nematode worm</name>
    <name type="synonym">Meloidogyne mayaguensis</name>
    <dbReference type="NCBI Taxonomy" id="390850"/>
    <lineage>
        <taxon>Eukaryota</taxon>
        <taxon>Metazoa</taxon>
        <taxon>Ecdysozoa</taxon>
        <taxon>Nematoda</taxon>
        <taxon>Chromadorea</taxon>
        <taxon>Rhabditida</taxon>
        <taxon>Tylenchina</taxon>
        <taxon>Tylenchomorpha</taxon>
        <taxon>Tylenchoidea</taxon>
        <taxon>Meloidogynidae</taxon>
        <taxon>Meloidogyninae</taxon>
        <taxon>Meloidogyne</taxon>
    </lineage>
</organism>
<dbReference type="EMBL" id="CAJEWN010000063">
    <property type="protein sequence ID" value="CAD2156682.1"/>
    <property type="molecule type" value="Genomic_DNA"/>
</dbReference>
<comment type="caution">
    <text evidence="2">The sequence shown here is derived from an EMBL/GenBank/DDBJ whole genome shotgun (WGS) entry which is preliminary data.</text>
</comment>
<dbReference type="AlphaFoldDB" id="A0A6V7UIA2"/>
<dbReference type="OrthoDB" id="10364352at2759"/>
<gene>
    <name evidence="2" type="ORF">MENT_LOCUS12336</name>
</gene>
<feature type="compositionally biased region" description="Basic and acidic residues" evidence="1">
    <location>
        <begin position="60"/>
        <end position="70"/>
    </location>
</feature>
<name>A0A6V7UIA2_MELEN</name>